<proteinExistence type="predicted"/>
<dbReference type="SUPFAM" id="SSF159941">
    <property type="entry name" value="MM3350-like"/>
    <property type="match status" value="1"/>
</dbReference>
<evidence type="ECO:0000313" key="1">
    <source>
        <dbReference type="EMBL" id="MCC2220478.1"/>
    </source>
</evidence>
<dbReference type="Gene3D" id="3.10.290.30">
    <property type="entry name" value="MM3350-like"/>
    <property type="match status" value="1"/>
</dbReference>
<protein>
    <submittedName>
        <fullName evidence="1">Plasmid pRiA4b ORF-3 family protein</fullName>
    </submittedName>
</protein>
<dbReference type="RefSeq" id="WP_308731048.1">
    <property type="nucleotide sequence ID" value="NZ_JAJEQN010000004.1"/>
</dbReference>
<dbReference type="EMBL" id="JAJEQN010000004">
    <property type="protein sequence ID" value="MCC2220478.1"/>
    <property type="molecule type" value="Genomic_DNA"/>
</dbReference>
<comment type="caution">
    <text evidence="1">The sequence shown here is derived from an EMBL/GenBank/DDBJ whole genome shotgun (WGS) entry which is preliminary data.</text>
</comment>
<gene>
    <name evidence="1" type="ORF">LKD48_02275</name>
</gene>
<dbReference type="InterPro" id="IPR024047">
    <property type="entry name" value="MM3350-like_sf"/>
</dbReference>
<evidence type="ECO:0000313" key="2">
    <source>
        <dbReference type="Proteomes" id="UP001198200"/>
    </source>
</evidence>
<organism evidence="1 2">
    <name type="scientific">Anthropogastromicrobium aceti</name>
    <dbReference type="NCBI Taxonomy" id="2981768"/>
    <lineage>
        <taxon>Bacteria</taxon>
        <taxon>Bacillati</taxon>
        <taxon>Bacillota</taxon>
        <taxon>Clostridia</taxon>
        <taxon>Lachnospirales</taxon>
        <taxon>Lachnospiraceae</taxon>
        <taxon>Anthropogastromicrobium</taxon>
    </lineage>
</organism>
<reference evidence="1 2" key="1">
    <citation type="submission" date="2021-10" db="EMBL/GenBank/DDBJ databases">
        <title>Anaerobic single-cell dispensing facilitates the cultivation of human gut bacteria.</title>
        <authorList>
            <person name="Afrizal A."/>
        </authorList>
    </citation>
    <scope>NUCLEOTIDE SEQUENCE [LARGE SCALE GENOMIC DNA]</scope>
    <source>
        <strain evidence="1 2">CLA-AA-H224</strain>
    </source>
</reference>
<accession>A0AAE3JBA2</accession>
<dbReference type="Proteomes" id="UP001198200">
    <property type="component" value="Unassembled WGS sequence"/>
</dbReference>
<dbReference type="AlphaFoldDB" id="A0AAE3JBA2"/>
<keyword evidence="2" id="KW-1185">Reference proteome</keyword>
<name>A0AAE3JBA2_9FIRM</name>
<sequence length="517" mass="59843">MELKCTLQYSNPHVIRQIAVPEKITLQQLYRVICVCADMDTLGVDTLFFKDGVQLKKTQQVDEIMLSESVPDSEKMLSCIVKKNDKVCWEWRIELVSKENRLSDEKTVQYPILLRFQGTNIGNGRKEVAEFNRYSNSWYSLQDLQVQKQSVNLKLNLLFSEFGVSKENHASGKKGIELDSSTLLQMKSCLDSLKQMRVDELKEIEKNLDMNHPTNIQKEKRAELILQDYIEKTDVMLHIFEQISLTEFDVFLKLYASGGTVSRSIEDCLEYKTLEKYGLVSIDVDYSGSITVDMSIELAMGAGKFMKEPEKSSLRNFQVVQAVIAACVNLYGFASYWHYSALIDANYKKIIAQEAKKQYWDMFAERAKEGRWRYMWSSVSNVFFKPTSDQDWIIQQVKKNFEEIPYYIPGGEEIKLLQFDGIDYSLPGYKMFFSVLVDNCRSFEDENKLVTEMMLKCINGESPRKVVYNYRHCFIKGTASVKILGDALEKLEATIRRPEYYGHTKNEFMRLTGGITK</sequence>